<keyword evidence="9 14" id="KW-1208">Phospholipid metabolism</keyword>
<evidence type="ECO:0000256" key="1">
    <source>
        <dbReference type="ARBA" id="ARBA00011009"/>
    </source>
</evidence>
<dbReference type="AlphaFoldDB" id="A0A3S2VQB4"/>
<dbReference type="PANTHER" id="PTHR11728">
    <property type="entry name" value="GLYCEROL-3-PHOSPHATE DEHYDROGENASE"/>
    <property type="match status" value="1"/>
</dbReference>
<protein>
    <recommendedName>
        <fullName evidence="12 14">Glycerol-3-phosphate dehydrogenase [NAD(P)+]</fullName>
        <ecNumber evidence="11 14">1.1.1.94</ecNumber>
    </recommendedName>
    <alternativeName>
        <fullName evidence="14">NAD(P)(+)-dependent glycerol-3-phosphate dehydrogenase</fullName>
    </alternativeName>
    <alternativeName>
        <fullName evidence="13 14">NAD(P)H-dependent dihydroxyacetone-phosphate reductase</fullName>
    </alternativeName>
</protein>
<evidence type="ECO:0000313" key="22">
    <source>
        <dbReference type="EMBL" id="RVU37737.1"/>
    </source>
</evidence>
<feature type="domain" description="Glycerol-3-phosphate dehydrogenase NAD-dependent C-terminal" evidence="21">
    <location>
        <begin position="212"/>
        <end position="348"/>
    </location>
</feature>
<evidence type="ECO:0000256" key="4">
    <source>
        <dbReference type="ARBA" id="ARBA00022857"/>
    </source>
</evidence>
<comment type="function">
    <text evidence="14">Catalyzes the reduction of the glycolytic intermediate dihydroxyacetone phosphate (DHAP) to sn-glycerol 3-phosphate (G3P), the key precursor for phospholipid synthesis.</text>
</comment>
<evidence type="ECO:0000256" key="18">
    <source>
        <dbReference type="RuleBase" id="RU000437"/>
    </source>
</evidence>
<gene>
    <name evidence="14" type="primary">gpsA</name>
    <name evidence="22" type="ORF">EOI86_00050</name>
</gene>
<dbReference type="Pfam" id="PF07479">
    <property type="entry name" value="NAD_Gly3P_dh_C"/>
    <property type="match status" value="1"/>
</dbReference>
<evidence type="ECO:0000256" key="19">
    <source>
        <dbReference type="SAM" id="MobiDB-lite"/>
    </source>
</evidence>
<evidence type="ECO:0000256" key="8">
    <source>
        <dbReference type="ARBA" id="ARBA00023209"/>
    </source>
</evidence>
<sequence>MRRKPKLQPKKGKPVNAIDQWTTPPRKFETIAIIGAGAYGTALASVAARAGRRVRIFGRRAETVNDINKNRRNSAYLGDEPLPEGIEAFTDLKAALLGADAALLVVPSAGIREMSCAMRPHSSRSMPVVICAKGIEPNSGLLLSDVVREEMPGQPVAALSGPTFADEVVADMPTTVTIAAELAPGETLEDGLAARLALSLSAGSFRAYVSDDLIGVETGGAMKNVIAIACGISRGAGFRANMTAALITRGLAEMTQLATKLGGSADTISGLSGLGDLTLTCSSEQSRNLRFGLQLGAGAKREQTFDGAPVIVEGVRNSVSVTDLARKLGLTLPICEAVRAIVHDNADIVTTLGMLWSRPLEAESHEIDVTIGHPNASEAREKIEGLIGC</sequence>
<feature type="binding site" evidence="16">
    <location>
        <position position="133"/>
    </location>
    <ligand>
        <name>substrate</name>
    </ligand>
</feature>
<reference evidence="23" key="1">
    <citation type="submission" date="2019-01" db="EMBL/GenBank/DDBJ databases">
        <title>Gri0909 isolated from a small marine red alga.</title>
        <authorList>
            <person name="Kim J."/>
            <person name="Jeong S.E."/>
            <person name="Jeon C.O."/>
        </authorList>
    </citation>
    <scope>NUCLEOTIDE SEQUENCE [LARGE SCALE GENOMIC DNA]</scope>
    <source>
        <strain evidence="23">Gri0909</strain>
    </source>
</reference>
<dbReference type="SUPFAM" id="SSF48179">
    <property type="entry name" value="6-phosphogluconate dehydrogenase C-terminal domain-like"/>
    <property type="match status" value="1"/>
</dbReference>
<evidence type="ECO:0000256" key="12">
    <source>
        <dbReference type="ARBA" id="ARBA00069372"/>
    </source>
</evidence>
<dbReference type="GO" id="GO:0005975">
    <property type="term" value="P:carbohydrate metabolic process"/>
    <property type="evidence" value="ECO:0007669"/>
    <property type="project" value="InterPro"/>
</dbReference>
<feature type="compositionally biased region" description="Basic residues" evidence="19">
    <location>
        <begin position="1"/>
        <end position="13"/>
    </location>
</feature>
<dbReference type="PIRSF" id="PIRSF000114">
    <property type="entry name" value="Glycerol-3-P_dh"/>
    <property type="match status" value="1"/>
</dbReference>
<keyword evidence="3 14" id="KW-0547">Nucleotide-binding</keyword>
<dbReference type="GO" id="GO:0046168">
    <property type="term" value="P:glycerol-3-phosphate catabolic process"/>
    <property type="evidence" value="ECO:0007669"/>
    <property type="project" value="InterPro"/>
</dbReference>
<proteinExistence type="inferred from homology"/>
<dbReference type="Gene3D" id="3.40.50.720">
    <property type="entry name" value="NAD(P)-binding Rossmann-like Domain"/>
    <property type="match status" value="1"/>
</dbReference>
<feature type="binding site" evidence="14">
    <location>
        <position position="76"/>
    </location>
    <ligand>
        <name>NADPH</name>
        <dbReference type="ChEBI" id="CHEBI:57783"/>
    </ligand>
</feature>
<dbReference type="InterPro" id="IPR006109">
    <property type="entry name" value="G3P_DH_NAD-dep_C"/>
</dbReference>
<feature type="binding site" evidence="16">
    <location>
        <begin position="287"/>
        <end position="288"/>
    </location>
    <ligand>
        <name>substrate</name>
    </ligand>
</feature>
<dbReference type="FunFam" id="1.10.1040.10:FF:000001">
    <property type="entry name" value="Glycerol-3-phosphate dehydrogenase [NAD(P)+]"/>
    <property type="match status" value="1"/>
</dbReference>
<feature type="binding site" evidence="17">
    <location>
        <position position="287"/>
    </location>
    <ligand>
        <name>NAD(+)</name>
        <dbReference type="ChEBI" id="CHEBI:57540"/>
    </ligand>
</feature>
<dbReference type="InterPro" id="IPR036291">
    <property type="entry name" value="NAD(P)-bd_dom_sf"/>
</dbReference>
<feature type="binding site" evidence="14">
    <location>
        <position position="287"/>
    </location>
    <ligand>
        <name>NADPH</name>
        <dbReference type="ChEBI" id="CHEBI:57783"/>
    </ligand>
</feature>
<dbReference type="GO" id="GO:0141152">
    <property type="term" value="F:glycerol-3-phosphate dehydrogenase (NAD+) activity"/>
    <property type="evidence" value="ECO:0007669"/>
    <property type="project" value="RHEA"/>
</dbReference>
<feature type="binding site" evidence="14">
    <location>
        <position position="39"/>
    </location>
    <ligand>
        <name>NADPH</name>
        <dbReference type="ChEBI" id="CHEBI:57783"/>
    </ligand>
</feature>
<evidence type="ECO:0000256" key="7">
    <source>
        <dbReference type="ARBA" id="ARBA00023098"/>
    </source>
</evidence>
<dbReference type="Gene3D" id="1.10.1040.10">
    <property type="entry name" value="N-(1-d-carboxylethyl)-l-norvaline Dehydrogenase, domain 2"/>
    <property type="match status" value="1"/>
</dbReference>
<keyword evidence="8 14" id="KW-0594">Phospholipid biosynthesis</keyword>
<accession>A0A3S2VQB4</accession>
<dbReference type="OrthoDB" id="9812273at2"/>
<dbReference type="InterPro" id="IPR008927">
    <property type="entry name" value="6-PGluconate_DH-like_C_sf"/>
</dbReference>
<feature type="binding site" evidence="14">
    <location>
        <position position="276"/>
    </location>
    <ligand>
        <name>sn-glycerol 3-phosphate</name>
        <dbReference type="ChEBI" id="CHEBI:57597"/>
    </ligand>
</feature>
<feature type="binding site" evidence="14">
    <location>
        <position position="161"/>
    </location>
    <ligand>
        <name>sn-glycerol 3-phosphate</name>
        <dbReference type="ChEBI" id="CHEBI:57597"/>
    </ligand>
</feature>
<dbReference type="InterPro" id="IPR006168">
    <property type="entry name" value="G3P_DH_NAD-dep"/>
</dbReference>
<evidence type="ECO:0000256" key="5">
    <source>
        <dbReference type="ARBA" id="ARBA00023002"/>
    </source>
</evidence>
<dbReference type="GO" id="GO:0141153">
    <property type="term" value="F:glycerol-3-phosphate dehydrogenase (NADP+) activity"/>
    <property type="evidence" value="ECO:0007669"/>
    <property type="project" value="RHEA"/>
</dbReference>
<feature type="binding site" evidence="14">
    <location>
        <position position="133"/>
    </location>
    <ligand>
        <name>NADPH</name>
        <dbReference type="ChEBI" id="CHEBI:57783"/>
    </ligand>
</feature>
<dbReference type="GO" id="GO:0051287">
    <property type="term" value="F:NAD binding"/>
    <property type="evidence" value="ECO:0007669"/>
    <property type="project" value="InterPro"/>
</dbReference>
<evidence type="ECO:0000256" key="15">
    <source>
        <dbReference type="PIRSR" id="PIRSR000114-1"/>
    </source>
</evidence>
<keyword evidence="7 14" id="KW-0443">Lipid metabolism</keyword>
<comment type="pathway">
    <text evidence="14">Membrane lipid metabolism; glycerophospholipid metabolism.</text>
</comment>
<dbReference type="NCBIfam" id="NF000942">
    <property type="entry name" value="PRK00094.1-4"/>
    <property type="match status" value="1"/>
</dbReference>
<comment type="subcellular location">
    <subcellularLocation>
        <location evidence="14">Cytoplasm</location>
    </subcellularLocation>
</comment>
<evidence type="ECO:0000256" key="10">
    <source>
        <dbReference type="ARBA" id="ARBA00052716"/>
    </source>
</evidence>
<comment type="caution">
    <text evidence="22">The sequence shown here is derived from an EMBL/GenBank/DDBJ whole genome shotgun (WGS) entry which is preliminary data.</text>
</comment>
<evidence type="ECO:0000256" key="17">
    <source>
        <dbReference type="PIRSR" id="PIRSR000114-3"/>
    </source>
</evidence>
<keyword evidence="2 14" id="KW-0444">Lipid biosynthesis</keyword>
<comment type="catalytic activity">
    <reaction evidence="14">
        <text>sn-glycerol 3-phosphate + NAD(+) = dihydroxyacetone phosphate + NADH + H(+)</text>
        <dbReference type="Rhea" id="RHEA:11092"/>
        <dbReference type="ChEBI" id="CHEBI:15378"/>
        <dbReference type="ChEBI" id="CHEBI:57540"/>
        <dbReference type="ChEBI" id="CHEBI:57597"/>
        <dbReference type="ChEBI" id="CHEBI:57642"/>
        <dbReference type="ChEBI" id="CHEBI:57945"/>
        <dbReference type="EC" id="1.1.1.94"/>
    </reaction>
</comment>
<dbReference type="NCBIfam" id="NF000940">
    <property type="entry name" value="PRK00094.1-2"/>
    <property type="match status" value="1"/>
</dbReference>
<feature type="binding site" evidence="14">
    <location>
        <position position="163"/>
    </location>
    <ligand>
        <name>sn-glycerol 3-phosphate</name>
        <dbReference type="ChEBI" id="CHEBI:57597"/>
    </ligand>
</feature>
<comment type="caution">
    <text evidence="14">Lacks conserved residue(s) required for the propagation of feature annotation.</text>
</comment>
<evidence type="ECO:0000259" key="21">
    <source>
        <dbReference type="Pfam" id="PF07479"/>
    </source>
</evidence>
<feature type="binding site" evidence="14">
    <location>
        <position position="59"/>
    </location>
    <ligand>
        <name>NADPH</name>
        <dbReference type="ChEBI" id="CHEBI:57783"/>
    </ligand>
</feature>
<evidence type="ECO:0000256" key="13">
    <source>
        <dbReference type="ARBA" id="ARBA00080511"/>
    </source>
</evidence>
<dbReference type="UniPathway" id="UPA00940"/>
<evidence type="ECO:0000256" key="2">
    <source>
        <dbReference type="ARBA" id="ARBA00022516"/>
    </source>
</evidence>
<name>A0A3S2VQB4_9PROT</name>
<dbReference type="GO" id="GO:0008654">
    <property type="term" value="P:phospholipid biosynthetic process"/>
    <property type="evidence" value="ECO:0007669"/>
    <property type="project" value="UniProtKB-KW"/>
</dbReference>
<dbReference type="SUPFAM" id="SSF51735">
    <property type="entry name" value="NAD(P)-binding Rossmann-fold domains"/>
    <property type="match status" value="1"/>
</dbReference>
<feature type="binding site" evidence="14">
    <location>
        <position position="60"/>
    </location>
    <ligand>
        <name>NADPH</name>
        <dbReference type="ChEBI" id="CHEBI:57783"/>
    </ligand>
</feature>
<dbReference type="GO" id="GO:0006650">
    <property type="term" value="P:glycerophospholipid metabolic process"/>
    <property type="evidence" value="ECO:0007669"/>
    <property type="project" value="UniProtKB-UniRule"/>
</dbReference>
<dbReference type="InterPro" id="IPR013328">
    <property type="entry name" value="6PGD_dom2"/>
</dbReference>
<feature type="binding site" evidence="14">
    <location>
        <position position="311"/>
    </location>
    <ligand>
        <name>NADPH</name>
        <dbReference type="ChEBI" id="CHEBI:57783"/>
    </ligand>
</feature>
<dbReference type="EMBL" id="SADE01000001">
    <property type="protein sequence ID" value="RVU37737.1"/>
    <property type="molecule type" value="Genomic_DNA"/>
</dbReference>
<feature type="binding site" evidence="14">
    <location>
        <position position="133"/>
    </location>
    <ligand>
        <name>sn-glycerol 3-phosphate</name>
        <dbReference type="ChEBI" id="CHEBI:57597"/>
    </ligand>
</feature>
<feature type="binding site" evidence="17">
    <location>
        <begin position="35"/>
        <end position="40"/>
    </location>
    <ligand>
        <name>NAD(+)</name>
        <dbReference type="ChEBI" id="CHEBI:57540"/>
    </ligand>
</feature>
<comment type="similarity">
    <text evidence="1 14 18">Belongs to the NAD-dependent glycerol-3-phosphate dehydrogenase family.</text>
</comment>
<evidence type="ECO:0000256" key="16">
    <source>
        <dbReference type="PIRSR" id="PIRSR000114-2"/>
    </source>
</evidence>
<feature type="binding site" evidence="14">
    <location>
        <position position="287"/>
    </location>
    <ligand>
        <name>sn-glycerol 3-phosphate</name>
        <dbReference type="ChEBI" id="CHEBI:57597"/>
    </ligand>
</feature>
<keyword evidence="6 14" id="KW-0520">NAD</keyword>
<evidence type="ECO:0000256" key="9">
    <source>
        <dbReference type="ARBA" id="ARBA00023264"/>
    </source>
</evidence>
<dbReference type="EC" id="1.1.1.94" evidence="11 14"/>
<dbReference type="PRINTS" id="PR00077">
    <property type="entry name" value="GPDHDRGNASE"/>
</dbReference>
<feature type="domain" description="Glycerol-3-phosphate dehydrogenase NAD-dependent N-terminal" evidence="20">
    <location>
        <begin position="31"/>
        <end position="181"/>
    </location>
</feature>
<dbReference type="Pfam" id="PF01210">
    <property type="entry name" value="NAD_Gly3P_dh_N"/>
    <property type="match status" value="1"/>
</dbReference>
<comment type="catalytic activity">
    <reaction evidence="10">
        <text>sn-glycerol 3-phosphate + NADP(+) = dihydroxyacetone phosphate + NADPH + H(+)</text>
        <dbReference type="Rhea" id="RHEA:11096"/>
        <dbReference type="ChEBI" id="CHEBI:15378"/>
        <dbReference type="ChEBI" id="CHEBI:57597"/>
        <dbReference type="ChEBI" id="CHEBI:57642"/>
        <dbReference type="ChEBI" id="CHEBI:57783"/>
        <dbReference type="ChEBI" id="CHEBI:58349"/>
        <dbReference type="EC" id="1.1.1.94"/>
    </reaction>
    <physiologicalReaction direction="right-to-left" evidence="10">
        <dbReference type="Rhea" id="RHEA:11098"/>
    </physiologicalReaction>
</comment>
<feature type="binding site" evidence="14">
    <location>
        <position position="165"/>
    </location>
    <ligand>
        <name>NADPH</name>
        <dbReference type="ChEBI" id="CHEBI:57783"/>
    </ligand>
</feature>
<keyword evidence="5 14" id="KW-0560">Oxidoreductase</keyword>
<dbReference type="GO" id="GO:0005829">
    <property type="term" value="C:cytosol"/>
    <property type="evidence" value="ECO:0007669"/>
    <property type="project" value="TreeGrafter"/>
</dbReference>
<feature type="region of interest" description="Disordered" evidence="19">
    <location>
        <begin position="1"/>
        <end position="20"/>
    </location>
</feature>
<evidence type="ECO:0000256" key="14">
    <source>
        <dbReference type="HAMAP-Rule" id="MF_00394"/>
    </source>
</evidence>
<feature type="binding site" evidence="14">
    <location>
        <position position="223"/>
    </location>
    <ligand>
        <name>sn-glycerol 3-phosphate</name>
        <dbReference type="ChEBI" id="CHEBI:57597"/>
    </ligand>
</feature>
<keyword evidence="14" id="KW-0963">Cytoplasm</keyword>
<evidence type="ECO:0000313" key="23">
    <source>
        <dbReference type="Proteomes" id="UP000287447"/>
    </source>
</evidence>
<evidence type="ECO:0000256" key="3">
    <source>
        <dbReference type="ARBA" id="ARBA00022741"/>
    </source>
</evidence>
<keyword evidence="4 14" id="KW-0521">NADP</keyword>
<dbReference type="PANTHER" id="PTHR11728:SF1">
    <property type="entry name" value="GLYCEROL-3-PHOSPHATE DEHYDROGENASE [NAD(+)] 2, CHLOROPLASTIC"/>
    <property type="match status" value="1"/>
</dbReference>
<keyword evidence="23" id="KW-1185">Reference proteome</keyword>
<dbReference type="FunFam" id="3.40.50.720:FF:000019">
    <property type="entry name" value="Glycerol-3-phosphate dehydrogenase [NAD(P)+]"/>
    <property type="match status" value="1"/>
</dbReference>
<feature type="binding site" evidence="17">
    <location>
        <position position="165"/>
    </location>
    <ligand>
        <name>NAD(+)</name>
        <dbReference type="ChEBI" id="CHEBI:57540"/>
    </ligand>
</feature>
<dbReference type="InterPro" id="IPR011128">
    <property type="entry name" value="G3P_DH_NAD-dep_N"/>
</dbReference>
<dbReference type="GO" id="GO:0046167">
    <property type="term" value="P:glycerol-3-phosphate biosynthetic process"/>
    <property type="evidence" value="ECO:0007669"/>
    <property type="project" value="UniProtKB-UniRule"/>
</dbReference>
<evidence type="ECO:0000256" key="6">
    <source>
        <dbReference type="ARBA" id="ARBA00023027"/>
    </source>
</evidence>
<dbReference type="Proteomes" id="UP000287447">
    <property type="component" value="Unassembled WGS sequence"/>
</dbReference>
<evidence type="ECO:0000256" key="11">
    <source>
        <dbReference type="ARBA" id="ARBA00066687"/>
    </source>
</evidence>
<feature type="active site" description="Proton acceptor" evidence="14 15">
    <location>
        <position position="223"/>
    </location>
</feature>
<feature type="binding site" evidence="14">
    <location>
        <position position="288"/>
    </location>
    <ligand>
        <name>sn-glycerol 3-phosphate</name>
        <dbReference type="ChEBI" id="CHEBI:57597"/>
    </ligand>
</feature>
<feature type="binding site" evidence="14">
    <location>
        <position position="313"/>
    </location>
    <ligand>
        <name>NADPH</name>
        <dbReference type="ChEBI" id="CHEBI:57783"/>
    </ligand>
</feature>
<dbReference type="HAMAP" id="MF_00394">
    <property type="entry name" value="NAD_Glyc3P_dehydrog"/>
    <property type="match status" value="1"/>
</dbReference>
<evidence type="ECO:0000259" key="20">
    <source>
        <dbReference type="Pfam" id="PF01210"/>
    </source>
</evidence>
<organism evidence="22 23">
    <name type="scientific">Hwanghaeella grinnelliae</name>
    <dbReference type="NCBI Taxonomy" id="2500179"/>
    <lineage>
        <taxon>Bacteria</taxon>
        <taxon>Pseudomonadati</taxon>
        <taxon>Pseudomonadota</taxon>
        <taxon>Alphaproteobacteria</taxon>
        <taxon>Rhodospirillales</taxon>
        <taxon>Rhodospirillaceae</taxon>
        <taxon>Hwanghaeella</taxon>
    </lineage>
</organism>
<feature type="binding site" evidence="14">
    <location>
        <position position="286"/>
    </location>
    <ligand>
        <name>sn-glycerol 3-phosphate</name>
        <dbReference type="ChEBI" id="CHEBI:57597"/>
    </ligand>
</feature>